<feature type="transmembrane region" description="Helical" evidence="1">
    <location>
        <begin position="312"/>
        <end position="330"/>
    </location>
</feature>
<proteinExistence type="predicted"/>
<feature type="transmembrane region" description="Helical" evidence="1">
    <location>
        <begin position="261"/>
        <end position="280"/>
    </location>
</feature>
<gene>
    <name evidence="2" type="ORF">DEJ48_32545</name>
</gene>
<evidence type="ECO:0000256" key="1">
    <source>
        <dbReference type="SAM" id="Phobius"/>
    </source>
</evidence>
<feature type="transmembrane region" description="Helical" evidence="1">
    <location>
        <begin position="708"/>
        <end position="726"/>
    </location>
</feature>
<organism evidence="2 3">
    <name type="scientific">Streptomyces venezuelae</name>
    <dbReference type="NCBI Taxonomy" id="54571"/>
    <lineage>
        <taxon>Bacteria</taxon>
        <taxon>Bacillati</taxon>
        <taxon>Actinomycetota</taxon>
        <taxon>Actinomycetes</taxon>
        <taxon>Kitasatosporales</taxon>
        <taxon>Streptomycetaceae</taxon>
        <taxon>Streptomyces</taxon>
    </lineage>
</organism>
<dbReference type="OrthoDB" id="3416299at2"/>
<feature type="transmembrane region" description="Helical" evidence="1">
    <location>
        <begin position="151"/>
        <end position="171"/>
    </location>
</feature>
<feature type="transmembrane region" description="Helical" evidence="1">
    <location>
        <begin position="67"/>
        <end position="91"/>
    </location>
</feature>
<dbReference type="NCBIfam" id="NF047321">
    <property type="entry name" value="SCO7613_CTERM"/>
    <property type="match status" value="1"/>
</dbReference>
<feature type="transmembrane region" description="Helical" evidence="1">
    <location>
        <begin position="126"/>
        <end position="145"/>
    </location>
</feature>
<dbReference type="InterPro" id="IPR058062">
    <property type="entry name" value="SCO7613_C"/>
</dbReference>
<accession>A0A5P2C9N3</accession>
<feature type="transmembrane region" description="Helical" evidence="1">
    <location>
        <begin position="202"/>
        <end position="221"/>
    </location>
</feature>
<feature type="transmembrane region" description="Helical" evidence="1">
    <location>
        <begin position="228"/>
        <end position="249"/>
    </location>
</feature>
<keyword evidence="1" id="KW-0812">Transmembrane</keyword>
<keyword evidence="1" id="KW-1133">Transmembrane helix</keyword>
<feature type="transmembrane region" description="Helical" evidence="1">
    <location>
        <begin position="342"/>
        <end position="366"/>
    </location>
</feature>
<name>A0A5P2C9N3_STRVZ</name>
<evidence type="ECO:0000313" key="2">
    <source>
        <dbReference type="EMBL" id="QES39424.1"/>
    </source>
</evidence>
<dbReference type="RefSeq" id="WP_150219729.1">
    <property type="nucleotide sequence ID" value="NZ_CP029192.1"/>
</dbReference>
<feature type="transmembrane region" description="Helical" evidence="1">
    <location>
        <begin position="733"/>
        <end position="755"/>
    </location>
</feature>
<feature type="transmembrane region" description="Helical" evidence="1">
    <location>
        <begin position="473"/>
        <end position="492"/>
    </location>
</feature>
<reference evidence="2 3" key="1">
    <citation type="submission" date="2018-05" db="EMBL/GenBank/DDBJ databases">
        <title>Streptomyces venezuelae.</title>
        <authorList>
            <person name="Kim W."/>
            <person name="Lee N."/>
            <person name="Cho B.-K."/>
        </authorList>
    </citation>
    <scope>NUCLEOTIDE SEQUENCE [LARGE SCALE GENOMIC DNA]</scope>
    <source>
        <strain evidence="2 3">ATCC 14584</strain>
    </source>
</reference>
<feature type="transmembrane region" description="Helical" evidence="1">
    <location>
        <begin position="683"/>
        <end position="702"/>
    </location>
</feature>
<protein>
    <submittedName>
        <fullName evidence="2">Uncharacterized protein</fullName>
    </submittedName>
</protein>
<feature type="transmembrane region" description="Helical" evidence="1">
    <location>
        <begin position="761"/>
        <end position="778"/>
    </location>
</feature>
<feature type="transmembrane region" description="Helical" evidence="1">
    <location>
        <begin position="287"/>
        <end position="306"/>
    </location>
</feature>
<dbReference type="AlphaFoldDB" id="A0A5P2C9N3"/>
<dbReference type="Proteomes" id="UP000322927">
    <property type="component" value="Chromosome"/>
</dbReference>
<feature type="transmembrane region" description="Helical" evidence="1">
    <location>
        <begin position="424"/>
        <end position="442"/>
    </location>
</feature>
<feature type="transmembrane region" description="Helical" evidence="1">
    <location>
        <begin position="557"/>
        <end position="574"/>
    </location>
</feature>
<feature type="transmembrane region" description="Helical" evidence="1">
    <location>
        <begin position="178"/>
        <end position="196"/>
    </location>
</feature>
<feature type="transmembrane region" description="Helical" evidence="1">
    <location>
        <begin position="531"/>
        <end position="551"/>
    </location>
</feature>
<feature type="transmembrane region" description="Helical" evidence="1">
    <location>
        <begin position="654"/>
        <end position="671"/>
    </location>
</feature>
<feature type="transmembrane region" description="Helical" evidence="1">
    <location>
        <begin position="630"/>
        <end position="648"/>
    </location>
</feature>
<sequence>MTNIPPPAEELRVLDWELRQLEARRTQLLQRRAWLLGVLRAAGPAGPPPRPAGPPAPDATPPSVQNVLLALGGVLLTVAAIAFTVVSWGHLGIGGRSAVLGAVTLAALGTPAFLLRRSLRSTAEAVAGLGLALTVLDAYALRYLALLDVSAFGYAAATSAVLGAVWAGYGLLLRQLRLPVPVAVVTAQLPLILWAGAAHADAYVMTAALLGTAAFDTALALRAGIRSVRVVATAGACVLGLWGAASAGWLSVQASGPGGAARAGVLLLFAAGIALAAARWAKGAEVVSGAAGACGLLVVAASGGVLRAALPGAWTVPAYLVCGMVLLAVVRTSLPWTLRRGFLAASAVVQGLAVLWALPVAAIALLGPFGWGTRVWSGAPGDARDALLLELPLAHPLLAPPVLGAVAAALAVTAGPLGDSARRAARYAAPVLLWSAAVALPAALRLPYGAGVAAQLLSTAVLLGVAARATSAVPAVTASVLALVSSASVAFLSLATMAATVTTLGVLTALHLAACVRLARAGAPAPGTAALAACASVASATALVCASGAAWGLPPEYIGLLSLTVPALAAAAAARLGTHPLTPPVELMAAASGAVAVVLAAGDAPVLALVLAVCGVIASGTALRADRRAVGYAAGVLFVLASWVRLASWEVSTPEAYTLPATVPALLIGWLRRRRDPAASSWTAYGPGLAVTLLPSLAAAWSDVHWQRPLLLGTAALALTLAGAHYRLRAPLVLGGAVLTLDVLHELAPYIVQVVDALPRWLPPALAGLLLLAVGATYEQRLRDARRFRNVLNRMH</sequence>
<feature type="transmembrane region" description="Helical" evidence="1">
    <location>
        <begin position="97"/>
        <end position="114"/>
    </location>
</feature>
<keyword evidence="1" id="KW-0472">Membrane</keyword>
<feature type="transmembrane region" description="Helical" evidence="1">
    <location>
        <begin position="397"/>
        <end position="417"/>
    </location>
</feature>
<evidence type="ECO:0000313" key="3">
    <source>
        <dbReference type="Proteomes" id="UP000322927"/>
    </source>
</evidence>
<feature type="transmembrane region" description="Helical" evidence="1">
    <location>
        <begin position="498"/>
        <end position="519"/>
    </location>
</feature>
<dbReference type="EMBL" id="CP029192">
    <property type="protein sequence ID" value="QES39424.1"/>
    <property type="molecule type" value="Genomic_DNA"/>
</dbReference>